<reference evidence="1" key="2">
    <citation type="journal article" date="2015" name="Data Brief">
        <title>Shoot transcriptome of the giant reed, Arundo donax.</title>
        <authorList>
            <person name="Barrero R.A."/>
            <person name="Guerrero F.D."/>
            <person name="Moolhuijzen P."/>
            <person name="Goolsby J.A."/>
            <person name="Tidwell J."/>
            <person name="Bellgard S.E."/>
            <person name="Bellgard M.I."/>
        </authorList>
    </citation>
    <scope>NUCLEOTIDE SEQUENCE</scope>
    <source>
        <tissue evidence="1">Shoot tissue taken approximately 20 cm above the soil surface</tissue>
    </source>
</reference>
<accession>A0A0A9BXI4</accession>
<proteinExistence type="predicted"/>
<sequence length="22" mass="2469">MCMPTPVVSLESAQVFWDIVSE</sequence>
<reference evidence="1" key="1">
    <citation type="submission" date="2014-09" db="EMBL/GenBank/DDBJ databases">
        <authorList>
            <person name="Magalhaes I.L.F."/>
            <person name="Oliveira U."/>
            <person name="Santos F.R."/>
            <person name="Vidigal T.H.D.A."/>
            <person name="Brescovit A.D."/>
            <person name="Santos A.J."/>
        </authorList>
    </citation>
    <scope>NUCLEOTIDE SEQUENCE</scope>
    <source>
        <tissue evidence="1">Shoot tissue taken approximately 20 cm above the soil surface</tissue>
    </source>
</reference>
<evidence type="ECO:0000313" key="1">
    <source>
        <dbReference type="EMBL" id="JAD65880.1"/>
    </source>
</evidence>
<dbReference type="EMBL" id="GBRH01232015">
    <property type="protein sequence ID" value="JAD65880.1"/>
    <property type="molecule type" value="Transcribed_RNA"/>
</dbReference>
<dbReference type="AlphaFoldDB" id="A0A0A9BXI4"/>
<name>A0A0A9BXI4_ARUDO</name>
<protein>
    <submittedName>
        <fullName evidence="1">Uncharacterized protein</fullName>
    </submittedName>
</protein>
<organism evidence="1">
    <name type="scientific">Arundo donax</name>
    <name type="common">Giant reed</name>
    <name type="synonym">Donax arundinaceus</name>
    <dbReference type="NCBI Taxonomy" id="35708"/>
    <lineage>
        <taxon>Eukaryota</taxon>
        <taxon>Viridiplantae</taxon>
        <taxon>Streptophyta</taxon>
        <taxon>Embryophyta</taxon>
        <taxon>Tracheophyta</taxon>
        <taxon>Spermatophyta</taxon>
        <taxon>Magnoliopsida</taxon>
        <taxon>Liliopsida</taxon>
        <taxon>Poales</taxon>
        <taxon>Poaceae</taxon>
        <taxon>PACMAD clade</taxon>
        <taxon>Arundinoideae</taxon>
        <taxon>Arundineae</taxon>
        <taxon>Arundo</taxon>
    </lineage>
</organism>